<feature type="region of interest" description="Disordered" evidence="11">
    <location>
        <begin position="1"/>
        <end position="35"/>
    </location>
</feature>
<dbReference type="CDD" id="cd00086">
    <property type="entry name" value="homeodomain"/>
    <property type="match status" value="1"/>
</dbReference>
<dbReference type="PROSITE" id="PS50848">
    <property type="entry name" value="START"/>
    <property type="match status" value="1"/>
</dbReference>
<comment type="caution">
    <text evidence="14">The sequence shown here is derived from an EMBL/GenBank/DDBJ whole genome shotgun (WGS) entry which is preliminary data.</text>
</comment>
<evidence type="ECO:0000256" key="1">
    <source>
        <dbReference type="ARBA" id="ARBA00004123"/>
    </source>
</evidence>
<evidence type="ECO:0000256" key="4">
    <source>
        <dbReference type="ARBA" id="ARBA00023054"/>
    </source>
</evidence>
<evidence type="ECO:0000256" key="11">
    <source>
        <dbReference type="SAM" id="MobiDB-lite"/>
    </source>
</evidence>
<dbReference type="SMART" id="SM00234">
    <property type="entry name" value="START"/>
    <property type="match status" value="1"/>
</dbReference>
<dbReference type="InterPro" id="IPR057993">
    <property type="entry name" value="HD-Zip_IV_C"/>
</dbReference>
<comment type="subcellular location">
    <subcellularLocation>
        <location evidence="1 9 10">Nucleus</location>
    </subcellularLocation>
</comment>
<feature type="domain" description="START" evidence="13">
    <location>
        <begin position="222"/>
        <end position="457"/>
    </location>
</feature>
<dbReference type="CDD" id="cd08875">
    <property type="entry name" value="START_ArGLABRA2_like"/>
    <property type="match status" value="1"/>
</dbReference>
<accession>A0AAN7LKV5</accession>
<dbReference type="Gene3D" id="3.30.530.20">
    <property type="match status" value="1"/>
</dbReference>
<dbReference type="InterPro" id="IPR009057">
    <property type="entry name" value="Homeodomain-like_sf"/>
</dbReference>
<dbReference type="InterPro" id="IPR023393">
    <property type="entry name" value="START-like_dom_sf"/>
</dbReference>
<dbReference type="PROSITE" id="PS50071">
    <property type="entry name" value="HOMEOBOX_2"/>
    <property type="match status" value="1"/>
</dbReference>
<evidence type="ECO:0000256" key="5">
    <source>
        <dbReference type="ARBA" id="ARBA00023125"/>
    </source>
</evidence>
<comment type="similarity">
    <text evidence="2">Belongs to the HD-ZIP homeobox family. Class IV subfamily.</text>
</comment>
<dbReference type="InterPro" id="IPR042160">
    <property type="entry name" value="HD-Zip_IV"/>
</dbReference>
<dbReference type="EMBL" id="JAXQNO010000016">
    <property type="protein sequence ID" value="KAK4782017.1"/>
    <property type="molecule type" value="Genomic_DNA"/>
</dbReference>
<dbReference type="Pfam" id="PF00046">
    <property type="entry name" value="Homeodomain"/>
    <property type="match status" value="1"/>
</dbReference>
<dbReference type="SUPFAM" id="SSF55961">
    <property type="entry name" value="Bet v1-like"/>
    <property type="match status" value="2"/>
</dbReference>
<dbReference type="SUPFAM" id="SSF46689">
    <property type="entry name" value="Homeodomain-like"/>
    <property type="match status" value="1"/>
</dbReference>
<dbReference type="AlphaFoldDB" id="A0AAN7LKV5"/>
<dbReference type="Pfam" id="PF25797">
    <property type="entry name" value="PDF2_C"/>
    <property type="match status" value="1"/>
</dbReference>
<dbReference type="Gene3D" id="1.10.10.60">
    <property type="entry name" value="Homeodomain-like"/>
    <property type="match status" value="1"/>
</dbReference>
<dbReference type="PANTHER" id="PTHR45654">
    <property type="entry name" value="HOMEOBOX-LEUCINE ZIPPER PROTEIN MERISTEM L1"/>
    <property type="match status" value="1"/>
</dbReference>
<organism evidence="14 15">
    <name type="scientific">Trapa natans</name>
    <name type="common">Water chestnut</name>
    <dbReference type="NCBI Taxonomy" id="22666"/>
    <lineage>
        <taxon>Eukaryota</taxon>
        <taxon>Viridiplantae</taxon>
        <taxon>Streptophyta</taxon>
        <taxon>Embryophyta</taxon>
        <taxon>Tracheophyta</taxon>
        <taxon>Spermatophyta</taxon>
        <taxon>Magnoliopsida</taxon>
        <taxon>eudicotyledons</taxon>
        <taxon>Gunneridae</taxon>
        <taxon>Pentapetalae</taxon>
        <taxon>rosids</taxon>
        <taxon>malvids</taxon>
        <taxon>Myrtales</taxon>
        <taxon>Lythraceae</taxon>
        <taxon>Trapa</taxon>
    </lineage>
</organism>
<dbReference type="PROSITE" id="PS00027">
    <property type="entry name" value="HOMEOBOX_1"/>
    <property type="match status" value="1"/>
</dbReference>
<dbReference type="GO" id="GO:0008289">
    <property type="term" value="F:lipid binding"/>
    <property type="evidence" value="ECO:0007669"/>
    <property type="project" value="InterPro"/>
</dbReference>
<dbReference type="Pfam" id="PF01852">
    <property type="entry name" value="START"/>
    <property type="match status" value="1"/>
</dbReference>
<keyword evidence="3" id="KW-0805">Transcription regulation</keyword>
<evidence type="ECO:0000256" key="9">
    <source>
        <dbReference type="PROSITE-ProRule" id="PRU00108"/>
    </source>
</evidence>
<feature type="compositionally biased region" description="Gly residues" evidence="11">
    <location>
        <begin position="1"/>
        <end position="11"/>
    </location>
</feature>
<evidence type="ECO:0000256" key="10">
    <source>
        <dbReference type="RuleBase" id="RU000682"/>
    </source>
</evidence>
<evidence type="ECO:0000256" key="8">
    <source>
        <dbReference type="ARBA" id="ARBA00023242"/>
    </source>
</evidence>
<evidence type="ECO:0000256" key="2">
    <source>
        <dbReference type="ARBA" id="ARBA00006789"/>
    </source>
</evidence>
<evidence type="ECO:0000313" key="15">
    <source>
        <dbReference type="Proteomes" id="UP001346149"/>
    </source>
</evidence>
<dbReference type="Proteomes" id="UP001346149">
    <property type="component" value="Unassembled WGS sequence"/>
</dbReference>
<feature type="DNA-binding region" description="Homeobox" evidence="9">
    <location>
        <begin position="35"/>
        <end position="94"/>
    </location>
</feature>
<evidence type="ECO:0000259" key="12">
    <source>
        <dbReference type="PROSITE" id="PS50071"/>
    </source>
</evidence>
<keyword evidence="15" id="KW-1185">Reference proteome</keyword>
<evidence type="ECO:0000259" key="13">
    <source>
        <dbReference type="PROSITE" id="PS50848"/>
    </source>
</evidence>
<keyword evidence="6 9" id="KW-0371">Homeobox</keyword>
<evidence type="ECO:0000256" key="6">
    <source>
        <dbReference type="ARBA" id="ARBA00023155"/>
    </source>
</evidence>
<keyword evidence="5 9" id="KW-0238">DNA-binding</keyword>
<name>A0AAN7LKV5_TRANT</name>
<dbReference type="InterPro" id="IPR001356">
    <property type="entry name" value="HD"/>
</dbReference>
<keyword evidence="7" id="KW-0804">Transcription</keyword>
<evidence type="ECO:0000256" key="3">
    <source>
        <dbReference type="ARBA" id="ARBA00023015"/>
    </source>
</evidence>
<dbReference type="GO" id="GO:0000981">
    <property type="term" value="F:DNA-binding transcription factor activity, RNA polymerase II-specific"/>
    <property type="evidence" value="ECO:0007669"/>
    <property type="project" value="InterPro"/>
</dbReference>
<evidence type="ECO:0000256" key="7">
    <source>
        <dbReference type="ARBA" id="ARBA00023163"/>
    </source>
</evidence>
<reference evidence="14 15" key="1">
    <citation type="journal article" date="2023" name="Hortic Res">
        <title>Pangenome of water caltrop reveals structural variations and asymmetric subgenome divergence after allopolyploidization.</title>
        <authorList>
            <person name="Zhang X."/>
            <person name="Chen Y."/>
            <person name="Wang L."/>
            <person name="Yuan Y."/>
            <person name="Fang M."/>
            <person name="Shi L."/>
            <person name="Lu R."/>
            <person name="Comes H.P."/>
            <person name="Ma Y."/>
            <person name="Chen Y."/>
            <person name="Huang G."/>
            <person name="Zhou Y."/>
            <person name="Zheng Z."/>
            <person name="Qiu Y."/>
        </authorList>
    </citation>
    <scope>NUCLEOTIDE SEQUENCE [LARGE SCALE GENOMIC DNA]</scope>
    <source>
        <strain evidence="14">F231</strain>
    </source>
</reference>
<dbReference type="InterPro" id="IPR002913">
    <property type="entry name" value="START_lipid-bd_dom"/>
</dbReference>
<dbReference type="SMART" id="SM00389">
    <property type="entry name" value="HOX"/>
    <property type="match status" value="1"/>
</dbReference>
<feature type="domain" description="Homeobox" evidence="12">
    <location>
        <begin position="33"/>
        <end position="93"/>
    </location>
</feature>
<protein>
    <submittedName>
        <fullName evidence="14">Uncharacterized protein</fullName>
    </submittedName>
</protein>
<proteinExistence type="inferred from homology"/>
<feature type="region of interest" description="Disordered" evidence="11">
    <location>
        <begin position="647"/>
        <end position="667"/>
    </location>
</feature>
<dbReference type="PANTHER" id="PTHR45654:SF1">
    <property type="entry name" value="HOMEOBOX-LEUCINE ZIPPER PROTEIN HDG11"/>
    <property type="match status" value="1"/>
</dbReference>
<keyword evidence="4" id="KW-0175">Coiled coil</keyword>
<keyword evidence="8 9" id="KW-0539">Nucleus</keyword>
<dbReference type="GO" id="GO:0003677">
    <property type="term" value="F:DNA binding"/>
    <property type="evidence" value="ECO:0007669"/>
    <property type="project" value="UniProtKB-UniRule"/>
</dbReference>
<dbReference type="GO" id="GO:0005634">
    <property type="term" value="C:nucleus"/>
    <property type="evidence" value="ECO:0007669"/>
    <property type="project" value="UniProtKB-SubCell"/>
</dbReference>
<gene>
    <name evidence="14" type="ORF">SAY86_016119</name>
</gene>
<evidence type="ECO:0000313" key="14">
    <source>
        <dbReference type="EMBL" id="KAK4782017.1"/>
    </source>
</evidence>
<dbReference type="InterPro" id="IPR017970">
    <property type="entry name" value="Homeobox_CS"/>
</dbReference>
<dbReference type="FunFam" id="1.10.10.60:FF:000229">
    <property type="entry name" value="Homeobox-leucine zipper protein HDG1"/>
    <property type="match status" value="1"/>
</dbReference>
<sequence>MAFYGGAGGGSDGDHYSHDGFGGGGSSSSEDPLHRKKRYHRHTAYQIQRLEATFKECPHPDEKQRQLLSRELGLAPRQIKFWFQNRRTQMKAQHERADNCALRAENDRIRCENIAIREALKTVICPSCGSQPTDKDPYFDEQKLRVENAQLREELDRVSSIAAKYIGRPISQLPPVSPMHISSPLDLSMATSSYGDMAVIVGGPSSSAAVPPSCLIQPHLLSDIDRPFMAETAASAMAELLRLVHTNEPLWVKSPKNNGRDVLDLATYRRMFTPAGSSSERPSLRVEASRDSRVVIMDALSLVDMIMDADKWIELFPTIVSTAKTIQVVSSSPMLSRHNGSLQLMYEELQILSPVLPTREFVFLRCCQQIEDGSWAVADVSYEVSSTSRGLSRWLPSGFLIQNLPDGYSKVTRVDHVEVEDKSPVHRFYRDLVHSSYAFGAERWLATLERMCERIATTSATRDLPGVVPTPEGKRSMMKLSQRMVNNFTASIRASSQWQQRWIPLSRVDDTGIRIALHISTEPGQPSGVIVSAATTVWLPISPQIVFSFFRDERTRQQWDVLSNGNAVQEVANIANGSHPGNCISVLRAFNYASSENSNMLILQESCIDSTGSSMVVYCPVDLPAINLAMNGDDTSYIPLLPSGFTVTPDGRQDGEGPSSSTGGAATAAGGGSLVTVAFQILVSSVPTSRLSLESVDTVNHLISATVQQIKAALNCPPPGPAAAAS</sequence>